<dbReference type="EMBL" id="JARFPL010000043">
    <property type="protein sequence ID" value="MDF0594079.1"/>
    <property type="molecule type" value="Genomic_DNA"/>
</dbReference>
<feature type="transmembrane region" description="Helical" evidence="2">
    <location>
        <begin position="288"/>
        <end position="312"/>
    </location>
</feature>
<feature type="transmembrane region" description="Helical" evidence="2">
    <location>
        <begin position="332"/>
        <end position="352"/>
    </location>
</feature>
<protein>
    <submittedName>
        <fullName evidence="3">TIGR00341 family protein</fullName>
    </submittedName>
</protein>
<feature type="transmembrane region" description="Helical" evidence="2">
    <location>
        <begin position="165"/>
        <end position="188"/>
    </location>
</feature>
<feature type="transmembrane region" description="Helical" evidence="2">
    <location>
        <begin position="233"/>
        <end position="253"/>
    </location>
</feature>
<dbReference type="RefSeq" id="WP_316969775.1">
    <property type="nucleotide sequence ID" value="NZ_JARFPL010000043.1"/>
</dbReference>
<reference evidence="3 4" key="1">
    <citation type="submission" date="2023-03" db="EMBL/GenBank/DDBJ databases">
        <title>Whole genome sequencing of Methanotrichaceae archaeon M04Ac.</title>
        <authorList>
            <person name="Khomyakova M.A."/>
            <person name="Merkel A.Y."/>
            <person name="Slobodkin A.I."/>
        </authorList>
    </citation>
    <scope>NUCLEOTIDE SEQUENCE [LARGE SCALE GENOMIC DNA]</scope>
    <source>
        <strain evidence="3 4">M04Ac</strain>
    </source>
</reference>
<evidence type="ECO:0000313" key="4">
    <source>
        <dbReference type="Proteomes" id="UP001215956"/>
    </source>
</evidence>
<dbReference type="NCBIfam" id="TIGR00341">
    <property type="entry name" value="TIGR00341 family protein"/>
    <property type="match status" value="1"/>
</dbReference>
<keyword evidence="2" id="KW-0472">Membrane</keyword>
<feature type="region of interest" description="Disordered" evidence="1">
    <location>
        <begin position="102"/>
        <end position="122"/>
    </location>
</feature>
<evidence type="ECO:0000256" key="2">
    <source>
        <dbReference type="SAM" id="Phobius"/>
    </source>
</evidence>
<dbReference type="PANTHER" id="PTHR20992:SF9">
    <property type="entry name" value="AT15442P-RELATED"/>
    <property type="match status" value="1"/>
</dbReference>
<organism evidence="3 4">
    <name type="scientific">Candidatus Methanocrinis alkalitolerans</name>
    <dbReference type="NCBI Taxonomy" id="3033395"/>
    <lineage>
        <taxon>Archaea</taxon>
        <taxon>Methanobacteriati</taxon>
        <taxon>Methanobacteriota</taxon>
        <taxon>Stenosarchaea group</taxon>
        <taxon>Methanomicrobia</taxon>
        <taxon>Methanotrichales</taxon>
        <taxon>Methanotrichaceae</taxon>
        <taxon>Methanocrinis</taxon>
    </lineage>
</organism>
<keyword evidence="2" id="KW-0812">Transmembrane</keyword>
<proteinExistence type="predicted"/>
<dbReference type="InterPro" id="IPR005240">
    <property type="entry name" value="DUF389"/>
</dbReference>
<keyword evidence="2" id="KW-1133">Transmembrane helix</keyword>
<feature type="transmembrane region" description="Helical" evidence="2">
    <location>
        <begin position="260"/>
        <end position="282"/>
    </location>
</feature>
<keyword evidence="4" id="KW-1185">Reference proteome</keyword>
<accession>A0ABT5XH78</accession>
<dbReference type="Proteomes" id="UP001215956">
    <property type="component" value="Unassembled WGS sequence"/>
</dbReference>
<sequence length="358" mass="38178">MILRLIEMVIPEEEREGLERVLTRGGQTLLGIWIEPVQGVWDRPLRGVWNKSFDKREILVRILVSAEESESVINMLDARFKKVAGYRIVVLPVTASLPRPHIDEMEQEAKPSTTKGKNKKGSERIGREELYAEVASVGVSKVYVFMVILSSIVAAFGVLKDNVAVIIGAMVIAPLLLPNVSLSLATILADFGLARRALKANVVGVGTAIAISYALGSFLPVDPGGSEIASRTVVGLGDVALALASGSAGALAFTTGVSATLIGVMVAVALLPPLVAFGLLMGSGNESLAWGAMLLFIANFIAINLSGVATFLAQGIRPQRWSEAKRAKRASIAAMALWLLMLALLVYIILGWRQGIVI</sequence>
<dbReference type="PANTHER" id="PTHR20992">
    <property type="entry name" value="AT15442P-RELATED"/>
    <property type="match status" value="1"/>
</dbReference>
<evidence type="ECO:0000256" key="1">
    <source>
        <dbReference type="SAM" id="MobiDB-lite"/>
    </source>
</evidence>
<evidence type="ECO:0000313" key="3">
    <source>
        <dbReference type="EMBL" id="MDF0594079.1"/>
    </source>
</evidence>
<name>A0ABT5XH78_9EURY</name>
<feature type="transmembrane region" description="Helical" evidence="2">
    <location>
        <begin position="200"/>
        <end position="221"/>
    </location>
</feature>
<comment type="caution">
    <text evidence="3">The sequence shown here is derived from an EMBL/GenBank/DDBJ whole genome shotgun (WGS) entry which is preliminary data.</text>
</comment>
<feature type="transmembrane region" description="Helical" evidence="2">
    <location>
        <begin position="142"/>
        <end position="159"/>
    </location>
</feature>
<gene>
    <name evidence="3" type="ORF">P0O24_10855</name>
</gene>
<dbReference type="Pfam" id="PF04087">
    <property type="entry name" value="DUF389"/>
    <property type="match status" value="1"/>
</dbReference>